<dbReference type="EMBL" id="KQ434870">
    <property type="protein sequence ID" value="KZC09601.1"/>
    <property type="molecule type" value="Genomic_DNA"/>
</dbReference>
<dbReference type="AlphaFoldDB" id="A0A154PCQ6"/>
<evidence type="ECO:0000313" key="2">
    <source>
        <dbReference type="EMBL" id="KZC09601.1"/>
    </source>
</evidence>
<keyword evidence="3" id="KW-1185">Reference proteome</keyword>
<dbReference type="Proteomes" id="UP000076502">
    <property type="component" value="Unassembled WGS sequence"/>
</dbReference>
<accession>A0A154PCQ6</accession>
<organism evidence="2 3">
    <name type="scientific">Dufourea novaeangliae</name>
    <name type="common">Sweat bee</name>
    <dbReference type="NCBI Taxonomy" id="178035"/>
    <lineage>
        <taxon>Eukaryota</taxon>
        <taxon>Metazoa</taxon>
        <taxon>Ecdysozoa</taxon>
        <taxon>Arthropoda</taxon>
        <taxon>Hexapoda</taxon>
        <taxon>Insecta</taxon>
        <taxon>Pterygota</taxon>
        <taxon>Neoptera</taxon>
        <taxon>Endopterygota</taxon>
        <taxon>Hymenoptera</taxon>
        <taxon>Apocrita</taxon>
        <taxon>Aculeata</taxon>
        <taxon>Apoidea</taxon>
        <taxon>Anthophila</taxon>
        <taxon>Halictidae</taxon>
        <taxon>Rophitinae</taxon>
        <taxon>Dufourea</taxon>
    </lineage>
</organism>
<reference evidence="2 3" key="1">
    <citation type="submission" date="2015-07" db="EMBL/GenBank/DDBJ databases">
        <title>The genome of Dufourea novaeangliae.</title>
        <authorList>
            <person name="Pan H."/>
            <person name="Kapheim K."/>
        </authorList>
    </citation>
    <scope>NUCLEOTIDE SEQUENCE [LARGE SCALE GENOMIC DNA]</scope>
    <source>
        <strain evidence="2">0120121106</strain>
        <tissue evidence="2">Whole body</tissue>
    </source>
</reference>
<proteinExistence type="predicted"/>
<evidence type="ECO:0000256" key="1">
    <source>
        <dbReference type="SAM" id="MobiDB-lite"/>
    </source>
</evidence>
<gene>
    <name evidence="2" type="ORF">WN55_00273</name>
</gene>
<name>A0A154PCQ6_DUFNO</name>
<protein>
    <submittedName>
        <fullName evidence="2">Uncharacterized protein</fullName>
    </submittedName>
</protein>
<sequence>MEILSSVFLSEPGLEASDHFGNAAILDPLRSKNTSPGSNPLSRRLADNIDDGSGIRSGSPLVAFPGGHHDRHLASSTESRRPSPIVLFNPFGRNCDRIGSTVDLLVAVATNRRHPFQTNIDRADRWISFETM</sequence>
<evidence type="ECO:0000313" key="3">
    <source>
        <dbReference type="Proteomes" id="UP000076502"/>
    </source>
</evidence>
<feature type="compositionally biased region" description="Polar residues" evidence="1">
    <location>
        <begin position="31"/>
        <end position="41"/>
    </location>
</feature>
<feature type="region of interest" description="Disordered" evidence="1">
    <location>
        <begin position="27"/>
        <end position="50"/>
    </location>
</feature>